<accession>A0ACB9SBN1</accession>
<dbReference type="Proteomes" id="UP001057402">
    <property type="component" value="Chromosome 2"/>
</dbReference>
<gene>
    <name evidence="1" type="ORF">MLD38_005089</name>
</gene>
<sequence>MDLSPYLQNIISETLRVNPVAPVLVPHESSHDCTVGGYLIPRGTMLLVNAWVMQKDPETWEDPLAFRPERFENEEKAVHKLILSFGLGRRACPGVPLAQRVVGLTLGTLTQYFEWTRMSEEEIDMTEGRGITMPKLVRLEAMCKARAVITRIYSSPSLCSLV</sequence>
<proteinExistence type="predicted"/>
<name>A0ACB9SBN1_9MYRT</name>
<protein>
    <submittedName>
        <fullName evidence="1">Uncharacterized protein</fullName>
    </submittedName>
</protein>
<comment type="caution">
    <text evidence="1">The sequence shown here is derived from an EMBL/GenBank/DDBJ whole genome shotgun (WGS) entry which is preliminary data.</text>
</comment>
<reference evidence="2" key="1">
    <citation type="journal article" date="2023" name="Front. Plant Sci.">
        <title>Chromosomal-level genome assembly of Melastoma candidum provides insights into trichome evolution.</title>
        <authorList>
            <person name="Zhong Y."/>
            <person name="Wu W."/>
            <person name="Sun C."/>
            <person name="Zou P."/>
            <person name="Liu Y."/>
            <person name="Dai S."/>
            <person name="Zhou R."/>
        </authorList>
    </citation>
    <scope>NUCLEOTIDE SEQUENCE [LARGE SCALE GENOMIC DNA]</scope>
</reference>
<evidence type="ECO:0000313" key="1">
    <source>
        <dbReference type="EMBL" id="KAI4387244.1"/>
    </source>
</evidence>
<organism evidence="1 2">
    <name type="scientific">Melastoma candidum</name>
    <dbReference type="NCBI Taxonomy" id="119954"/>
    <lineage>
        <taxon>Eukaryota</taxon>
        <taxon>Viridiplantae</taxon>
        <taxon>Streptophyta</taxon>
        <taxon>Embryophyta</taxon>
        <taxon>Tracheophyta</taxon>
        <taxon>Spermatophyta</taxon>
        <taxon>Magnoliopsida</taxon>
        <taxon>eudicotyledons</taxon>
        <taxon>Gunneridae</taxon>
        <taxon>Pentapetalae</taxon>
        <taxon>rosids</taxon>
        <taxon>malvids</taxon>
        <taxon>Myrtales</taxon>
        <taxon>Melastomataceae</taxon>
        <taxon>Melastomatoideae</taxon>
        <taxon>Melastomateae</taxon>
        <taxon>Melastoma</taxon>
    </lineage>
</organism>
<keyword evidence="2" id="KW-1185">Reference proteome</keyword>
<dbReference type="EMBL" id="CM042881">
    <property type="protein sequence ID" value="KAI4387244.1"/>
    <property type="molecule type" value="Genomic_DNA"/>
</dbReference>
<evidence type="ECO:0000313" key="2">
    <source>
        <dbReference type="Proteomes" id="UP001057402"/>
    </source>
</evidence>